<comment type="caution">
    <text evidence="7">The sequence shown here is derived from an EMBL/GenBank/DDBJ whole genome shotgun (WGS) entry which is preliminary data.</text>
</comment>
<dbReference type="GO" id="GO:0046872">
    <property type="term" value="F:metal ion binding"/>
    <property type="evidence" value="ECO:0007669"/>
    <property type="project" value="UniProtKB-KW"/>
</dbReference>
<keyword evidence="4" id="KW-0479">Metal-binding</keyword>
<evidence type="ECO:0000313" key="8">
    <source>
        <dbReference type="Proteomes" id="UP000318437"/>
    </source>
</evidence>
<accession>A0A5C6CH07</accession>
<protein>
    <submittedName>
        <fullName evidence="7">Periplasmic zinc-binding protein TroA</fullName>
    </submittedName>
</protein>
<evidence type="ECO:0000256" key="4">
    <source>
        <dbReference type="ARBA" id="ARBA00022723"/>
    </source>
</evidence>
<keyword evidence="8" id="KW-1185">Reference proteome</keyword>
<keyword evidence="3 6" id="KW-0813">Transport</keyword>
<dbReference type="GO" id="GO:0030001">
    <property type="term" value="P:metal ion transport"/>
    <property type="evidence" value="ECO:0007669"/>
    <property type="project" value="InterPro"/>
</dbReference>
<dbReference type="PANTHER" id="PTHR42953:SF1">
    <property type="entry name" value="METAL-BINDING PROTEIN HI_0362-RELATED"/>
    <property type="match status" value="1"/>
</dbReference>
<sequence length="333" mass="36814">MQRTPRPVVHYIFDCLRNLLVGFALIALSGCQDSVTQLSEGIQGQTFRGSYPIKIVCTTGQVAEMLTRIGGEYVKVDALMGPGVDPHLYRPIASDVGKLNDADAIFYNGLHLEGRMTEMFVQMARQKGTFAVTEGIVERNDSRLREPPEFAGHYDPHLWHDVALWADCTNDVAEMLAEFDPTHAEDYRANAAEYAAELRELDSYCRTEIAQIPADRRVLVTAHDAFGYFGKAYGLEVFGLKGISTEDEIDLAHQEEIQKMLVERKVPAVFVESAVAPRTVRALVEPCKAAGHDLKVPEEELYADALGPAGTEDSTYAGMIRHNVLTIVNALSP</sequence>
<evidence type="ECO:0000256" key="2">
    <source>
        <dbReference type="ARBA" id="ARBA00011028"/>
    </source>
</evidence>
<dbReference type="Gene3D" id="3.40.50.1980">
    <property type="entry name" value="Nitrogenase molybdenum iron protein domain"/>
    <property type="match status" value="2"/>
</dbReference>
<evidence type="ECO:0000256" key="6">
    <source>
        <dbReference type="RuleBase" id="RU003512"/>
    </source>
</evidence>
<comment type="similarity">
    <text evidence="2 6">Belongs to the bacterial solute-binding protein 9 family.</text>
</comment>
<evidence type="ECO:0000256" key="1">
    <source>
        <dbReference type="ARBA" id="ARBA00004196"/>
    </source>
</evidence>
<dbReference type="OrthoDB" id="9793396at2"/>
<dbReference type="GO" id="GO:0030313">
    <property type="term" value="C:cell envelope"/>
    <property type="evidence" value="ECO:0007669"/>
    <property type="project" value="UniProtKB-SubCell"/>
</dbReference>
<evidence type="ECO:0000313" key="7">
    <source>
        <dbReference type="EMBL" id="TWU22844.1"/>
    </source>
</evidence>
<dbReference type="InterPro" id="IPR006128">
    <property type="entry name" value="Lipoprotein_PsaA-like"/>
</dbReference>
<evidence type="ECO:0000256" key="5">
    <source>
        <dbReference type="ARBA" id="ARBA00022729"/>
    </source>
</evidence>
<reference evidence="7 8" key="1">
    <citation type="submission" date="2019-02" db="EMBL/GenBank/DDBJ databases">
        <title>Deep-cultivation of Planctomycetes and their phenomic and genomic characterization uncovers novel biology.</title>
        <authorList>
            <person name="Wiegand S."/>
            <person name="Jogler M."/>
            <person name="Boedeker C."/>
            <person name="Pinto D."/>
            <person name="Vollmers J."/>
            <person name="Rivas-Marin E."/>
            <person name="Kohn T."/>
            <person name="Peeters S.H."/>
            <person name="Heuer A."/>
            <person name="Rast P."/>
            <person name="Oberbeckmann S."/>
            <person name="Bunk B."/>
            <person name="Jeske O."/>
            <person name="Meyerdierks A."/>
            <person name="Storesund J.E."/>
            <person name="Kallscheuer N."/>
            <person name="Luecker S."/>
            <person name="Lage O.M."/>
            <person name="Pohl T."/>
            <person name="Merkel B.J."/>
            <person name="Hornburger P."/>
            <person name="Mueller R.-W."/>
            <person name="Bruemmer F."/>
            <person name="Labrenz M."/>
            <person name="Spormann A.M."/>
            <person name="Op Den Camp H."/>
            <person name="Overmann J."/>
            <person name="Amann R."/>
            <person name="Jetten M.S.M."/>
            <person name="Mascher T."/>
            <person name="Medema M.H."/>
            <person name="Devos D.P."/>
            <person name="Kaster A.-K."/>
            <person name="Ovreas L."/>
            <person name="Rohde M."/>
            <person name="Galperin M.Y."/>
            <person name="Jogler C."/>
        </authorList>
    </citation>
    <scope>NUCLEOTIDE SEQUENCE [LARGE SCALE GENOMIC DNA]</scope>
    <source>
        <strain evidence="7 8">Pla144</strain>
    </source>
</reference>
<dbReference type="PRINTS" id="PR00691">
    <property type="entry name" value="ADHESINB"/>
</dbReference>
<keyword evidence="5" id="KW-0732">Signal</keyword>
<dbReference type="AlphaFoldDB" id="A0A5C6CH07"/>
<proteinExistence type="inferred from homology"/>
<dbReference type="SUPFAM" id="SSF53807">
    <property type="entry name" value="Helical backbone' metal receptor"/>
    <property type="match status" value="1"/>
</dbReference>
<dbReference type="RefSeq" id="WP_146452578.1">
    <property type="nucleotide sequence ID" value="NZ_SJPS01000007.1"/>
</dbReference>
<dbReference type="GO" id="GO:0007155">
    <property type="term" value="P:cell adhesion"/>
    <property type="evidence" value="ECO:0007669"/>
    <property type="project" value="InterPro"/>
</dbReference>
<dbReference type="InterPro" id="IPR050492">
    <property type="entry name" value="Bact_metal-bind_prot9"/>
</dbReference>
<comment type="subcellular location">
    <subcellularLocation>
        <location evidence="1">Cell envelope</location>
    </subcellularLocation>
</comment>
<dbReference type="Pfam" id="PF01297">
    <property type="entry name" value="ZnuA"/>
    <property type="match status" value="1"/>
</dbReference>
<dbReference type="EMBL" id="SJPS01000007">
    <property type="protein sequence ID" value="TWU22844.1"/>
    <property type="molecule type" value="Genomic_DNA"/>
</dbReference>
<dbReference type="PRINTS" id="PR00690">
    <property type="entry name" value="ADHESNFAMILY"/>
</dbReference>
<dbReference type="InterPro" id="IPR006129">
    <property type="entry name" value="AdhesinB"/>
</dbReference>
<dbReference type="PROSITE" id="PS51257">
    <property type="entry name" value="PROKAR_LIPOPROTEIN"/>
    <property type="match status" value="1"/>
</dbReference>
<evidence type="ECO:0000256" key="3">
    <source>
        <dbReference type="ARBA" id="ARBA00022448"/>
    </source>
</evidence>
<gene>
    <name evidence="7" type="primary">troA</name>
    <name evidence="7" type="ORF">Pla144_43050</name>
</gene>
<dbReference type="Proteomes" id="UP000318437">
    <property type="component" value="Unassembled WGS sequence"/>
</dbReference>
<dbReference type="PANTHER" id="PTHR42953">
    <property type="entry name" value="HIGH-AFFINITY ZINC UPTAKE SYSTEM PROTEIN ZNUA-RELATED"/>
    <property type="match status" value="1"/>
</dbReference>
<organism evidence="7 8">
    <name type="scientific">Bythopirellula polymerisocia</name>
    <dbReference type="NCBI Taxonomy" id="2528003"/>
    <lineage>
        <taxon>Bacteria</taxon>
        <taxon>Pseudomonadati</taxon>
        <taxon>Planctomycetota</taxon>
        <taxon>Planctomycetia</taxon>
        <taxon>Pirellulales</taxon>
        <taxon>Lacipirellulaceae</taxon>
        <taxon>Bythopirellula</taxon>
    </lineage>
</organism>
<dbReference type="InterPro" id="IPR006127">
    <property type="entry name" value="ZnuA-like"/>
</dbReference>
<name>A0A5C6CH07_9BACT</name>